<feature type="chain" id="PRO_5003277727" evidence="2">
    <location>
        <begin position="22"/>
        <end position="251"/>
    </location>
</feature>
<dbReference type="InterPro" id="IPR035971">
    <property type="entry name" value="CBD_sf"/>
</dbReference>
<evidence type="ECO:0000259" key="3">
    <source>
        <dbReference type="PROSITE" id="PS51164"/>
    </source>
</evidence>
<evidence type="ECO:0000313" key="4">
    <source>
        <dbReference type="EMBL" id="BAK02079.1"/>
    </source>
</evidence>
<dbReference type="InterPro" id="IPR000254">
    <property type="entry name" value="CBD"/>
</dbReference>
<dbReference type="PROSITE" id="PS51164">
    <property type="entry name" value="CBM1_2"/>
    <property type="match status" value="2"/>
</dbReference>
<feature type="signal peptide" evidence="2">
    <location>
        <begin position="1"/>
        <end position="21"/>
    </location>
</feature>
<dbReference type="GO" id="GO:0005576">
    <property type="term" value="C:extracellular region"/>
    <property type="evidence" value="ECO:0007669"/>
    <property type="project" value="InterPro"/>
</dbReference>
<feature type="domain" description="CBM1" evidence="3">
    <location>
        <begin position="205"/>
        <end position="241"/>
    </location>
</feature>
<keyword evidence="1 2" id="KW-0732">Signal</keyword>
<dbReference type="PROSITE" id="PS00562">
    <property type="entry name" value="CBM1_1"/>
    <property type="match status" value="2"/>
</dbReference>
<evidence type="ECO:0000256" key="1">
    <source>
        <dbReference type="ARBA" id="ARBA00022729"/>
    </source>
</evidence>
<evidence type="ECO:0000256" key="2">
    <source>
        <dbReference type="SAM" id="SignalP"/>
    </source>
</evidence>
<dbReference type="AlphaFoldDB" id="F2E407"/>
<accession>F2E407</accession>
<dbReference type="SMART" id="SM00236">
    <property type="entry name" value="fCBD"/>
    <property type="match status" value="3"/>
</dbReference>
<dbReference type="EMBL" id="AK370881">
    <property type="protein sequence ID" value="BAK02079.1"/>
    <property type="molecule type" value="mRNA"/>
</dbReference>
<reference evidence="4" key="1">
    <citation type="journal article" date="2011" name="Plant Physiol.">
        <title>Comprehensive sequence analysis of 24,783 barley full-length cDNAs derived from 12 clone libraries.</title>
        <authorList>
            <person name="Matsumoto T."/>
            <person name="Tanaka T."/>
            <person name="Sakai H."/>
            <person name="Amano N."/>
            <person name="Kanamori H."/>
            <person name="Kurita K."/>
            <person name="Kikuta A."/>
            <person name="Kamiya K."/>
            <person name="Yamamoto M."/>
            <person name="Ikawa H."/>
            <person name="Fujii N."/>
            <person name="Hori K."/>
            <person name="Itoh T."/>
            <person name="Sato K."/>
        </authorList>
    </citation>
    <scope>NUCLEOTIDE SEQUENCE</scope>
    <source>
        <tissue evidence="4">Shoot and root</tissue>
    </source>
</reference>
<dbReference type="GO" id="GO:0005975">
    <property type="term" value="P:carbohydrate metabolic process"/>
    <property type="evidence" value="ECO:0007669"/>
    <property type="project" value="InterPro"/>
</dbReference>
<feature type="domain" description="CBM1" evidence="3">
    <location>
        <begin position="75"/>
        <end position="111"/>
    </location>
</feature>
<sequence length="251" mass="26011">MTSTLSTKLILFAAIIGIAYSVGIYEQCAGEGYGTFPCAAGLGCFRRNKWYSSCQPSCPKNVGWECEFAVGPPATIAAGWDQCGGDGWVGPRVCAAGFACFARSVYYSQCRPINDCPAGWACGAFVPVTAAPTVPIVLVNATAIPIVLVNATAVPTSAGPFVVAAYSQCNVAGAICAAGTGCFRNTALYSECRPACPPTWACQTDVAANGEQCGGEGYVGLTRCAEGLRCYARSKWYSQCAVSCPGGDWAC</sequence>
<name>F2E407_HORVV</name>
<protein>
    <submittedName>
        <fullName evidence="4">Predicted protein</fullName>
    </submittedName>
</protein>
<dbReference type="Pfam" id="PF00734">
    <property type="entry name" value="CBM_1"/>
    <property type="match status" value="2"/>
</dbReference>
<proteinExistence type="evidence at transcript level"/>
<dbReference type="GO" id="GO:0030248">
    <property type="term" value="F:cellulose binding"/>
    <property type="evidence" value="ECO:0007669"/>
    <property type="project" value="InterPro"/>
</dbReference>
<dbReference type="SUPFAM" id="SSF57180">
    <property type="entry name" value="Cellulose-binding domain"/>
    <property type="match status" value="2"/>
</dbReference>
<organism evidence="4">
    <name type="scientific">Hordeum vulgare subsp. vulgare</name>
    <name type="common">Domesticated barley</name>
    <dbReference type="NCBI Taxonomy" id="112509"/>
    <lineage>
        <taxon>Eukaryota</taxon>
        <taxon>Viridiplantae</taxon>
        <taxon>Streptophyta</taxon>
        <taxon>Embryophyta</taxon>
        <taxon>Tracheophyta</taxon>
        <taxon>Spermatophyta</taxon>
        <taxon>Magnoliopsida</taxon>
        <taxon>Liliopsida</taxon>
        <taxon>Poales</taxon>
        <taxon>Poaceae</taxon>
        <taxon>BOP clade</taxon>
        <taxon>Pooideae</taxon>
        <taxon>Triticodae</taxon>
        <taxon>Triticeae</taxon>
        <taxon>Hordeinae</taxon>
        <taxon>Hordeum</taxon>
    </lineage>
</organism>